<dbReference type="InterPro" id="IPR013424">
    <property type="entry name" value="Ice-binding_C"/>
</dbReference>
<evidence type="ECO:0000313" key="3">
    <source>
        <dbReference type="EMBL" id="TCU96280.1"/>
    </source>
</evidence>
<keyword evidence="1" id="KW-0732">Signal</keyword>
<dbReference type="AlphaFoldDB" id="A0A4R3UYS1"/>
<dbReference type="EMBL" id="SMBU01000013">
    <property type="protein sequence ID" value="TCU96280.1"/>
    <property type="molecule type" value="Genomic_DNA"/>
</dbReference>
<organism evidence="3 4">
    <name type="scientific">Roseateles saccharophilus</name>
    <name type="common">Pseudomonas saccharophila</name>
    <dbReference type="NCBI Taxonomy" id="304"/>
    <lineage>
        <taxon>Bacteria</taxon>
        <taxon>Pseudomonadati</taxon>
        <taxon>Pseudomonadota</taxon>
        <taxon>Betaproteobacteria</taxon>
        <taxon>Burkholderiales</taxon>
        <taxon>Sphaerotilaceae</taxon>
        <taxon>Roseateles</taxon>
    </lineage>
</organism>
<evidence type="ECO:0000259" key="2">
    <source>
        <dbReference type="Pfam" id="PF07589"/>
    </source>
</evidence>
<reference evidence="3 4" key="1">
    <citation type="submission" date="2019-03" db="EMBL/GenBank/DDBJ databases">
        <title>Genomic Encyclopedia of Type Strains, Phase IV (KMG-IV): sequencing the most valuable type-strain genomes for metagenomic binning, comparative biology and taxonomic classification.</title>
        <authorList>
            <person name="Goeker M."/>
        </authorList>
    </citation>
    <scope>NUCLEOTIDE SEQUENCE [LARGE SCALE GENOMIC DNA]</scope>
    <source>
        <strain evidence="3 4">DSM 654</strain>
    </source>
</reference>
<accession>A0A4R3UYS1</accession>
<feature type="domain" description="Ice-binding protein C-terminal" evidence="2">
    <location>
        <begin position="349"/>
        <end position="372"/>
    </location>
</feature>
<dbReference type="NCBIfam" id="TIGR02595">
    <property type="entry name" value="PEP_CTERM"/>
    <property type="match status" value="1"/>
</dbReference>
<feature type="chain" id="PRO_5020391041" evidence="1">
    <location>
        <begin position="35"/>
        <end position="383"/>
    </location>
</feature>
<gene>
    <name evidence="3" type="ORF">EV671_101347</name>
</gene>
<evidence type="ECO:0000256" key="1">
    <source>
        <dbReference type="SAM" id="SignalP"/>
    </source>
</evidence>
<feature type="signal peptide" evidence="1">
    <location>
        <begin position="1"/>
        <end position="34"/>
    </location>
</feature>
<dbReference type="Pfam" id="PF07589">
    <property type="entry name" value="PEP-CTERM"/>
    <property type="match status" value="1"/>
</dbReference>
<dbReference type="Proteomes" id="UP000295110">
    <property type="component" value="Unassembled WGS sequence"/>
</dbReference>
<comment type="caution">
    <text evidence="3">The sequence shown here is derived from an EMBL/GenBank/DDBJ whole genome shotgun (WGS) entry which is preliminary data.</text>
</comment>
<protein>
    <submittedName>
        <fullName evidence="3">Putative secreted protein with PEP-CTERM sorting signal</fullName>
    </submittedName>
</protein>
<sequence length="383" mass="40433">MNPTALQTTRCLVRRACMTTGLLCLGLTSQAALAEIGIGIGMGFSAQYPNNPELFLTLLDQTTAQMTYTLDLNVRAATFFINAQQDSGSYLFFTLDPSTDAALQTFVNAAGTNLSTTRWAVLGFNDPLSGAANRVLYSTMTNNGDVATQAANYDALFKTTNGTLRQNNALASYLGALNNATTDPHLITMTTLKTASSFGSSLATASDSIYANKVHGWANAANNGDGDCLYSSGLCVGNPVGTSSWFYRTQLSSTSNIGKVAVDEFDNLTNDGYWGFIKDPNSNKYVLSYTLPGSNPKSLVSTDAGRARLSITDYSASAGPTRLLTVGQDDIANAGIQVAAFANAASVSPVPEPQTWGLMALGGLLVAARARRERRSAGLSHRA</sequence>
<evidence type="ECO:0000313" key="4">
    <source>
        <dbReference type="Proteomes" id="UP000295110"/>
    </source>
</evidence>
<name>A0A4R3UYS1_ROSSA</name>
<proteinExistence type="predicted"/>
<dbReference type="RefSeq" id="WP_207911146.1">
    <property type="nucleotide sequence ID" value="NZ_CBCSGL010000076.1"/>
</dbReference>
<keyword evidence="4" id="KW-1185">Reference proteome</keyword>